<dbReference type="InterPro" id="IPR018393">
    <property type="entry name" value="NADHpl_OxRdtase_5_subgr"/>
</dbReference>
<dbReference type="InterPro" id="IPR001750">
    <property type="entry name" value="ND/Mrp_TM"/>
</dbReference>
<feature type="transmembrane region" description="Helical" evidence="6">
    <location>
        <begin position="173"/>
        <end position="192"/>
    </location>
</feature>
<evidence type="ECO:0000259" key="7">
    <source>
        <dbReference type="Pfam" id="PF00361"/>
    </source>
</evidence>
<feature type="transmembrane region" description="Helical" evidence="6">
    <location>
        <begin position="274"/>
        <end position="295"/>
    </location>
</feature>
<protein>
    <submittedName>
        <fullName evidence="9">NADH-quinone oxidoreductase subunit L</fullName>
    </submittedName>
</protein>
<feature type="transmembrane region" description="Helical" evidence="6">
    <location>
        <begin position="579"/>
        <end position="598"/>
    </location>
</feature>
<feature type="transmembrane region" description="Helical" evidence="6">
    <location>
        <begin position="132"/>
        <end position="152"/>
    </location>
</feature>
<feature type="transmembrane region" description="Helical" evidence="6">
    <location>
        <begin position="522"/>
        <end position="539"/>
    </location>
</feature>
<feature type="domain" description="NADH-Ubiquinone oxidoreductase (complex I) chain 5 N-terminal" evidence="8">
    <location>
        <begin position="64"/>
        <end position="111"/>
    </location>
</feature>
<evidence type="ECO:0000256" key="3">
    <source>
        <dbReference type="ARBA" id="ARBA00022989"/>
    </source>
</evidence>
<evidence type="ECO:0000256" key="2">
    <source>
        <dbReference type="ARBA" id="ARBA00022692"/>
    </source>
</evidence>
<dbReference type="PRINTS" id="PR01435">
    <property type="entry name" value="NPOXDRDTASE5"/>
</dbReference>
<accession>A0ABS7WR26</accession>
<feature type="transmembrane region" description="Helical" evidence="6">
    <location>
        <begin position="28"/>
        <end position="50"/>
    </location>
</feature>
<feature type="transmembrane region" description="Helical" evidence="6">
    <location>
        <begin position="110"/>
        <end position="126"/>
    </location>
</feature>
<feature type="transmembrane region" description="Helical" evidence="6">
    <location>
        <begin position="80"/>
        <end position="98"/>
    </location>
</feature>
<feature type="transmembrane region" description="Helical" evidence="6">
    <location>
        <begin position="444"/>
        <end position="462"/>
    </location>
</feature>
<dbReference type="RefSeq" id="WP_172230214.1">
    <property type="nucleotide sequence ID" value="NZ_CP035946.1"/>
</dbReference>
<dbReference type="PRINTS" id="PR01434">
    <property type="entry name" value="NADHDHGNASE5"/>
</dbReference>
<dbReference type="PANTHER" id="PTHR42829">
    <property type="entry name" value="NADH-UBIQUINONE OXIDOREDUCTASE CHAIN 5"/>
    <property type="match status" value="1"/>
</dbReference>
<feature type="transmembrane region" description="Helical" evidence="6">
    <location>
        <begin position="242"/>
        <end position="262"/>
    </location>
</feature>
<feature type="domain" description="NADH:quinone oxidoreductase/Mrp antiporter transmembrane" evidence="7">
    <location>
        <begin position="127"/>
        <end position="419"/>
    </location>
</feature>
<dbReference type="InterPro" id="IPR001516">
    <property type="entry name" value="Proton_antipo_N"/>
</dbReference>
<dbReference type="EMBL" id="JACGBB010000002">
    <property type="protein sequence ID" value="MBZ7986787.1"/>
    <property type="molecule type" value="Genomic_DNA"/>
</dbReference>
<dbReference type="Proteomes" id="UP000786183">
    <property type="component" value="Unassembled WGS sequence"/>
</dbReference>
<feature type="transmembrane region" description="Helical" evidence="6">
    <location>
        <begin position="369"/>
        <end position="387"/>
    </location>
</feature>
<gene>
    <name evidence="9" type="primary">nuoL</name>
    <name evidence="9" type="ORF">AVCANL283_01475</name>
</gene>
<name>A0ABS7WR26_9BACT</name>
<evidence type="ECO:0000256" key="4">
    <source>
        <dbReference type="ARBA" id="ARBA00023136"/>
    </source>
</evidence>
<evidence type="ECO:0000259" key="8">
    <source>
        <dbReference type="Pfam" id="PF00662"/>
    </source>
</evidence>
<feature type="transmembrane region" description="Helical" evidence="6">
    <location>
        <begin position="482"/>
        <end position="501"/>
    </location>
</feature>
<sequence length="599" mass="67751">MSLIYTLFLPLFSALVAAFYSFSPKNKLLGYFCSYLLFLSFVFALISLYLYANIEGAFVLAPWISTINANFGIYVDSTSLAMICVVSLVATCVHFYSIYYMQNDEKFNKFFSFLGLFVFCMLILVLSDNILFMFVGWEGVGLCSWLLIGFWHTNTKYSKAANEAFIMNRISDFAMLLGIFLIYLNFQTFSFFHLSSMLSYIELLNEDNTLTLIAALLFVGAMGKSAQFPFHTWLANAMAGPTPVSALIHAATMVTAGVYLLIRLEPLYTLTTQVSYFIACLGAFVAIFAASMAVVASDLKRIIAFSTLSQLGYMFVACGLGAYKIALFHLITHAFFKALLFLGAGNVMHAMNDELNIHKMGALFKKMKITAIFMIIASLALSGIYPFAGFFSKDLILDYSMHTEHYILYAVLLFTAFLTAFYSFRLLMLVFFAPSTDKNHAHEANFVALFAMLPLVILAIIAGFFHTKFFAFTNAQELKSDYLLIAISLLVALSAIVLAIFKFRKKEKQCSCKIRKLLENEYYIAAFYELIFINPYLKFSNFMRSFEENLYSLIFEDSKKFILSLSSKDCKDGHLTQHIMFIFAFFVLLILSILVVMYA</sequence>
<keyword evidence="10" id="KW-1185">Reference proteome</keyword>
<organism evidence="9 10">
    <name type="scientific">Campylobacter canadensis</name>
    <dbReference type="NCBI Taxonomy" id="449520"/>
    <lineage>
        <taxon>Bacteria</taxon>
        <taxon>Pseudomonadati</taxon>
        <taxon>Campylobacterota</taxon>
        <taxon>Epsilonproteobacteria</taxon>
        <taxon>Campylobacterales</taxon>
        <taxon>Campylobacteraceae</taxon>
        <taxon>Campylobacter</taxon>
    </lineage>
</organism>
<dbReference type="NCBIfam" id="TIGR01974">
    <property type="entry name" value="NDH_I_L"/>
    <property type="match status" value="1"/>
</dbReference>
<proteinExistence type="predicted"/>
<keyword evidence="3 6" id="KW-1133">Transmembrane helix</keyword>
<dbReference type="InterPro" id="IPR003945">
    <property type="entry name" value="NU5C-like"/>
</dbReference>
<evidence type="ECO:0000313" key="9">
    <source>
        <dbReference type="EMBL" id="MBZ7986787.1"/>
    </source>
</evidence>
<dbReference type="PANTHER" id="PTHR42829:SF2">
    <property type="entry name" value="NADH-UBIQUINONE OXIDOREDUCTASE CHAIN 5"/>
    <property type="match status" value="1"/>
</dbReference>
<reference evidence="9 10" key="1">
    <citation type="submission" date="2020-07" db="EMBL/GenBank/DDBJ databases">
        <title>Transfer of Campylobacter canadensis to the novel genus Avispirillum gen. nov., that also includes two novel species recovered from migratory waterfowl: Avispirillum anseris sp. nov. and Avispirillum brantae sp. nov.</title>
        <authorList>
            <person name="Miller W.G."/>
            <person name="Chapman M.H."/>
            <person name="Yee E."/>
            <person name="Inglis G.D."/>
        </authorList>
    </citation>
    <scope>NUCLEOTIDE SEQUENCE [LARGE SCALE GENOMIC DNA]</scope>
    <source>
        <strain evidence="9 10">L283</strain>
    </source>
</reference>
<comment type="caution">
    <text evidence="9">The sequence shown here is derived from an EMBL/GenBank/DDBJ whole genome shotgun (WGS) entry which is preliminary data.</text>
</comment>
<comment type="subcellular location">
    <subcellularLocation>
        <location evidence="1">Endomembrane system</location>
        <topology evidence="1">Multi-pass membrane protein</topology>
    </subcellularLocation>
    <subcellularLocation>
        <location evidence="5">Membrane</location>
        <topology evidence="5">Multi-pass membrane protein</topology>
    </subcellularLocation>
</comment>
<dbReference type="NCBIfam" id="NF005141">
    <property type="entry name" value="PRK06590.1"/>
    <property type="match status" value="1"/>
</dbReference>
<feature type="transmembrane region" description="Helical" evidence="6">
    <location>
        <begin position="302"/>
        <end position="322"/>
    </location>
</feature>
<dbReference type="Pfam" id="PF00662">
    <property type="entry name" value="Proton_antipo_N"/>
    <property type="match status" value="1"/>
</dbReference>
<evidence type="ECO:0000256" key="1">
    <source>
        <dbReference type="ARBA" id="ARBA00004127"/>
    </source>
</evidence>
<evidence type="ECO:0000256" key="5">
    <source>
        <dbReference type="RuleBase" id="RU000320"/>
    </source>
</evidence>
<dbReference type="Pfam" id="PF00361">
    <property type="entry name" value="Proton_antipo_M"/>
    <property type="match status" value="1"/>
</dbReference>
<evidence type="ECO:0000256" key="6">
    <source>
        <dbReference type="SAM" id="Phobius"/>
    </source>
</evidence>
<keyword evidence="4 6" id="KW-0472">Membrane</keyword>
<keyword evidence="2 5" id="KW-0812">Transmembrane</keyword>
<evidence type="ECO:0000313" key="10">
    <source>
        <dbReference type="Proteomes" id="UP000786183"/>
    </source>
</evidence>
<feature type="transmembrane region" description="Helical" evidence="6">
    <location>
        <begin position="407"/>
        <end position="432"/>
    </location>
</feature>